<dbReference type="GO" id="GO:0003887">
    <property type="term" value="F:DNA-directed DNA polymerase activity"/>
    <property type="evidence" value="ECO:0007669"/>
    <property type="project" value="TreeGrafter"/>
</dbReference>
<dbReference type="Gene3D" id="3.90.1030.20">
    <property type="entry name" value="DNA polymerase delta, p66 (Cdc27) subunit, wHTH domain"/>
    <property type="match status" value="1"/>
</dbReference>
<evidence type="ECO:0000313" key="7">
    <source>
        <dbReference type="Proteomes" id="UP000799536"/>
    </source>
</evidence>
<organism evidence="6 7">
    <name type="scientific">Delitschia confertaspora ATCC 74209</name>
    <dbReference type="NCBI Taxonomy" id="1513339"/>
    <lineage>
        <taxon>Eukaryota</taxon>
        <taxon>Fungi</taxon>
        <taxon>Dikarya</taxon>
        <taxon>Ascomycota</taxon>
        <taxon>Pezizomycotina</taxon>
        <taxon>Dothideomycetes</taxon>
        <taxon>Pleosporomycetidae</taxon>
        <taxon>Pleosporales</taxon>
        <taxon>Delitschiaceae</taxon>
        <taxon>Delitschia</taxon>
    </lineage>
</organism>
<feature type="compositionally biased region" description="Polar residues" evidence="5">
    <location>
        <begin position="242"/>
        <end position="252"/>
    </location>
</feature>
<sequence>MTDDYKNYLAAAVLTDGKIVSYRLLSRALKVNVNTAKQMLYDFYSKQNAKKPKSVHATYLLTGTQQPESPSRTNGTHRQDGEDSFMQSSPFPSSMPEPMESELAEDPVPVTYVVLVREEELDKKRAEFMEITSIHIYSLEPGPIENMNMLAVCNQEITKSYSNDDPLERWKIYGGIQNPYIKRRTARYAPLLSKTASGEAPKDAAPKATARKILEASSKQKEKNSVPSRRGSVSEDTKPGKSMQQPSSSNTAAKKPTLKKEKSDIFSSFAKAKAKPKAAEESKDSTPAQTEDEMAGMSEDEADADDTPEVRFDAEKAAEARKAREAREAKLRQMMEDDEDEPMEDAPPVTEEDSQDAPLDKEASKPVEKETVTVQGGRRRGRRRVMKKKTVKDEDGYLVTKEEAVWESFSEEDPEPKRPKPAPKSSTAKGKKGTGTGKYGQGSIASFFKKA</sequence>
<evidence type="ECO:0000313" key="6">
    <source>
        <dbReference type="EMBL" id="KAF2204678.1"/>
    </source>
</evidence>
<gene>
    <name evidence="6" type="ORF">GQ43DRAFT_364107</name>
</gene>
<dbReference type="PANTHER" id="PTHR17598">
    <property type="entry name" value="DNA POLYMERASE DELTA SUBUNIT 3"/>
    <property type="match status" value="1"/>
</dbReference>
<dbReference type="PANTHER" id="PTHR17598:SF13">
    <property type="entry name" value="DNA POLYMERASE DELTA SUBUNIT 3"/>
    <property type="match status" value="1"/>
</dbReference>
<dbReference type="InterPro" id="IPR041913">
    <property type="entry name" value="POLD3_sf"/>
</dbReference>
<dbReference type="GO" id="GO:0043625">
    <property type="term" value="C:delta DNA polymerase complex"/>
    <property type="evidence" value="ECO:0007669"/>
    <property type="project" value="InterPro"/>
</dbReference>
<feature type="compositionally biased region" description="Low complexity" evidence="5">
    <location>
        <begin position="84"/>
        <end position="98"/>
    </location>
</feature>
<evidence type="ECO:0000256" key="4">
    <source>
        <dbReference type="ARBA" id="ARBA00023242"/>
    </source>
</evidence>
<keyword evidence="3" id="KW-0235">DNA replication</keyword>
<feature type="region of interest" description="Disordered" evidence="5">
    <location>
        <begin position="63"/>
        <end position="103"/>
    </location>
</feature>
<dbReference type="OrthoDB" id="514823at2759"/>
<feature type="compositionally biased region" description="Acidic residues" evidence="5">
    <location>
        <begin position="336"/>
        <end position="355"/>
    </location>
</feature>
<feature type="compositionally biased region" description="Basic and acidic residues" evidence="5">
    <location>
        <begin position="391"/>
        <end position="404"/>
    </location>
</feature>
<dbReference type="Proteomes" id="UP000799536">
    <property type="component" value="Unassembled WGS sequence"/>
</dbReference>
<feature type="compositionally biased region" description="Basic and acidic residues" evidence="5">
    <location>
        <begin position="215"/>
        <end position="224"/>
    </location>
</feature>
<dbReference type="EMBL" id="ML993871">
    <property type="protein sequence ID" value="KAF2204678.1"/>
    <property type="molecule type" value="Genomic_DNA"/>
</dbReference>
<keyword evidence="4" id="KW-0539">Nucleus</keyword>
<feature type="compositionally biased region" description="Basic and acidic residues" evidence="5">
    <location>
        <begin position="308"/>
        <end position="335"/>
    </location>
</feature>
<feature type="region of interest" description="Disordered" evidence="5">
    <location>
        <begin position="215"/>
        <end position="451"/>
    </location>
</feature>
<feature type="compositionally biased region" description="Acidic residues" evidence="5">
    <location>
        <begin position="290"/>
        <end position="307"/>
    </location>
</feature>
<dbReference type="Pfam" id="PF09507">
    <property type="entry name" value="CDC27"/>
    <property type="match status" value="1"/>
</dbReference>
<evidence type="ECO:0000256" key="3">
    <source>
        <dbReference type="ARBA" id="ARBA00022705"/>
    </source>
</evidence>
<dbReference type="GO" id="GO:1904161">
    <property type="term" value="P:DNA synthesis involved in UV-damage excision repair"/>
    <property type="evidence" value="ECO:0007669"/>
    <property type="project" value="TreeGrafter"/>
</dbReference>
<proteinExistence type="predicted"/>
<feature type="compositionally biased region" description="Polar residues" evidence="5">
    <location>
        <begin position="63"/>
        <end position="76"/>
    </location>
</feature>
<dbReference type="GO" id="GO:0006297">
    <property type="term" value="P:nucleotide-excision repair, DNA gap filling"/>
    <property type="evidence" value="ECO:0007669"/>
    <property type="project" value="TreeGrafter"/>
</dbReference>
<evidence type="ECO:0000256" key="2">
    <source>
        <dbReference type="ARBA" id="ARBA00017589"/>
    </source>
</evidence>
<evidence type="ECO:0000256" key="1">
    <source>
        <dbReference type="ARBA" id="ARBA00004123"/>
    </source>
</evidence>
<dbReference type="AlphaFoldDB" id="A0A9P4JS14"/>
<keyword evidence="7" id="KW-1185">Reference proteome</keyword>
<protein>
    <recommendedName>
        <fullName evidence="2">DNA polymerase delta subunit 3</fullName>
    </recommendedName>
</protein>
<feature type="compositionally biased region" description="Basic residues" evidence="5">
    <location>
        <begin position="377"/>
        <end position="390"/>
    </location>
</feature>
<comment type="caution">
    <text evidence="6">The sequence shown here is derived from an EMBL/GenBank/DDBJ whole genome shotgun (WGS) entry which is preliminary data.</text>
</comment>
<dbReference type="GO" id="GO:0006271">
    <property type="term" value="P:DNA strand elongation involved in DNA replication"/>
    <property type="evidence" value="ECO:0007669"/>
    <property type="project" value="TreeGrafter"/>
</dbReference>
<accession>A0A9P4JS14</accession>
<name>A0A9P4JS14_9PLEO</name>
<evidence type="ECO:0000256" key="5">
    <source>
        <dbReference type="SAM" id="MobiDB-lite"/>
    </source>
</evidence>
<reference evidence="6" key="1">
    <citation type="journal article" date="2020" name="Stud. Mycol.">
        <title>101 Dothideomycetes genomes: a test case for predicting lifestyles and emergence of pathogens.</title>
        <authorList>
            <person name="Haridas S."/>
            <person name="Albert R."/>
            <person name="Binder M."/>
            <person name="Bloem J."/>
            <person name="Labutti K."/>
            <person name="Salamov A."/>
            <person name="Andreopoulos B."/>
            <person name="Baker S."/>
            <person name="Barry K."/>
            <person name="Bills G."/>
            <person name="Bluhm B."/>
            <person name="Cannon C."/>
            <person name="Castanera R."/>
            <person name="Culley D."/>
            <person name="Daum C."/>
            <person name="Ezra D."/>
            <person name="Gonzalez J."/>
            <person name="Henrissat B."/>
            <person name="Kuo A."/>
            <person name="Liang C."/>
            <person name="Lipzen A."/>
            <person name="Lutzoni F."/>
            <person name="Magnuson J."/>
            <person name="Mondo S."/>
            <person name="Nolan M."/>
            <person name="Ohm R."/>
            <person name="Pangilinan J."/>
            <person name="Park H.-J."/>
            <person name="Ramirez L."/>
            <person name="Alfaro M."/>
            <person name="Sun H."/>
            <person name="Tritt A."/>
            <person name="Yoshinaga Y."/>
            <person name="Zwiers L.-H."/>
            <person name="Turgeon B."/>
            <person name="Goodwin S."/>
            <person name="Spatafora J."/>
            <person name="Crous P."/>
            <person name="Grigoriev I."/>
        </authorList>
    </citation>
    <scope>NUCLEOTIDE SEQUENCE</scope>
    <source>
        <strain evidence="6">ATCC 74209</strain>
    </source>
</reference>
<dbReference type="InterPro" id="IPR019038">
    <property type="entry name" value="POLD3"/>
</dbReference>
<comment type="subcellular location">
    <subcellularLocation>
        <location evidence="1">Nucleus</location>
    </subcellularLocation>
</comment>
<feature type="compositionally biased region" description="Basic and acidic residues" evidence="5">
    <location>
        <begin position="358"/>
        <end position="371"/>
    </location>
</feature>